<comment type="caution">
    <text evidence="4">The sequence shown here is derived from an EMBL/GenBank/DDBJ whole genome shotgun (WGS) entry which is preliminary data.</text>
</comment>
<dbReference type="RefSeq" id="WP_191099898.1">
    <property type="nucleotide sequence ID" value="NZ_JACXXF010000004.1"/>
</dbReference>
<dbReference type="Proteomes" id="UP000627521">
    <property type="component" value="Unassembled WGS sequence"/>
</dbReference>
<evidence type="ECO:0000256" key="1">
    <source>
        <dbReference type="ARBA" id="ARBA00022729"/>
    </source>
</evidence>
<evidence type="ECO:0000313" key="5">
    <source>
        <dbReference type="Proteomes" id="UP000627521"/>
    </source>
</evidence>
<keyword evidence="1 2" id="KW-0732">Signal</keyword>
<evidence type="ECO:0000256" key="2">
    <source>
        <dbReference type="SAM" id="SignalP"/>
    </source>
</evidence>
<accession>A0ABR8LXV6</accession>
<feature type="domain" description="Secretion system C-terminal sorting" evidence="3">
    <location>
        <begin position="188"/>
        <end position="248"/>
    </location>
</feature>
<dbReference type="InterPro" id="IPR026444">
    <property type="entry name" value="Secre_tail"/>
</dbReference>
<organism evidence="4 5">
    <name type="scientific">Olleya marilimosa</name>
    <dbReference type="NCBI Taxonomy" id="272164"/>
    <lineage>
        <taxon>Bacteria</taxon>
        <taxon>Pseudomonadati</taxon>
        <taxon>Bacteroidota</taxon>
        <taxon>Flavobacteriia</taxon>
        <taxon>Flavobacteriales</taxon>
        <taxon>Flavobacteriaceae</taxon>
    </lineage>
</organism>
<sequence length="250" mass="27479">MKNLLLLLFVVGFTATNAQTGNVLSEAVPINGSNVNVNILNFTSASASSTPFSCSGLFNQDVYYKHVINPGANKLTIGMFSLGLTVFSKFDYQILKAPGGDLSNLEEVSCDHYDVVVLVGGSFELILDDFEVNDQFYLRVNTPQGLLASLLSSLLSTTTITMYSEFDATLSVASQDVNDHKIINKSNQLQLLTNKDFKSYKIYSLDGKQVKTVNSLDQLETIDISTLNTGVYVLLLEDNTSTYHHKFIKS</sequence>
<gene>
    <name evidence="4" type="ORF">IEG06_10845</name>
</gene>
<proteinExistence type="predicted"/>
<dbReference type="NCBIfam" id="TIGR04183">
    <property type="entry name" value="Por_Secre_tail"/>
    <property type="match status" value="1"/>
</dbReference>
<name>A0ABR8LXV6_9FLAO</name>
<evidence type="ECO:0000259" key="3">
    <source>
        <dbReference type="Pfam" id="PF18962"/>
    </source>
</evidence>
<dbReference type="Pfam" id="PF18962">
    <property type="entry name" value="Por_Secre_tail"/>
    <property type="match status" value="1"/>
</dbReference>
<dbReference type="EMBL" id="JACXXH010000005">
    <property type="protein sequence ID" value="MBD3863949.1"/>
    <property type="molecule type" value="Genomic_DNA"/>
</dbReference>
<feature type="chain" id="PRO_5046504978" evidence="2">
    <location>
        <begin position="19"/>
        <end position="250"/>
    </location>
</feature>
<evidence type="ECO:0000313" key="4">
    <source>
        <dbReference type="EMBL" id="MBD3863949.1"/>
    </source>
</evidence>
<feature type="signal peptide" evidence="2">
    <location>
        <begin position="1"/>
        <end position="18"/>
    </location>
</feature>
<keyword evidence="5" id="KW-1185">Reference proteome</keyword>
<reference evidence="4 5" key="1">
    <citation type="submission" date="2020-09" db="EMBL/GenBank/DDBJ databases">
        <title>Bacillus nautilus sp. nov., Chryseoglobus crepusculi sp. nov, and Psychrobacter noctis sp. nov., isolated from deep-sea sponges from the equatorial Atlantic.</title>
        <authorList>
            <person name="Stennett H.L."/>
            <person name="Williams S.E."/>
        </authorList>
    </citation>
    <scope>NUCLEOTIDE SEQUENCE [LARGE SCALE GENOMIC DNA]</scope>
    <source>
        <strain evidence="4 5">28M-24</strain>
    </source>
</reference>
<protein>
    <submittedName>
        <fullName evidence="4">T9SS type A sorting domain-containing protein</fullName>
    </submittedName>
</protein>